<dbReference type="OrthoDB" id="9794917at2"/>
<dbReference type="AlphaFoldDB" id="A0A4R4WSZ4"/>
<dbReference type="RefSeq" id="WP_132509488.1">
    <property type="nucleotide sequence ID" value="NZ_SMKP01000042.1"/>
</dbReference>
<dbReference type="PROSITE" id="PS51819">
    <property type="entry name" value="VOC"/>
    <property type="match status" value="1"/>
</dbReference>
<evidence type="ECO:0000313" key="2">
    <source>
        <dbReference type="EMBL" id="TDD20739.1"/>
    </source>
</evidence>
<protein>
    <submittedName>
        <fullName evidence="2">VOC family protein</fullName>
    </submittedName>
</protein>
<dbReference type="SUPFAM" id="SSF54593">
    <property type="entry name" value="Glyoxalase/Bleomycin resistance protein/Dihydroxybiphenyl dioxygenase"/>
    <property type="match status" value="1"/>
</dbReference>
<reference evidence="2 3" key="1">
    <citation type="submission" date="2019-03" db="EMBL/GenBank/DDBJ databases">
        <title>Draft genome sequences of novel Actinobacteria.</title>
        <authorList>
            <person name="Sahin N."/>
            <person name="Ay H."/>
            <person name="Saygin H."/>
        </authorList>
    </citation>
    <scope>NUCLEOTIDE SEQUENCE [LARGE SCALE GENOMIC DNA]</scope>
    <source>
        <strain evidence="2 3">KC712</strain>
    </source>
</reference>
<dbReference type="PANTHER" id="PTHR36437:SF2">
    <property type="entry name" value="GLYOXALASE_BLEOMYCIN RESISTANCE PROTEIN_DIOXYGENASE"/>
    <property type="match status" value="1"/>
</dbReference>
<name>A0A4R4WSZ4_9ACTN</name>
<evidence type="ECO:0000259" key="1">
    <source>
        <dbReference type="PROSITE" id="PS51819"/>
    </source>
</evidence>
<accession>A0A4R4WSZ4</accession>
<keyword evidence="3" id="KW-1185">Reference proteome</keyword>
<dbReference type="InterPro" id="IPR029068">
    <property type="entry name" value="Glyas_Bleomycin-R_OHBP_Dase"/>
</dbReference>
<dbReference type="PANTHER" id="PTHR36437">
    <property type="entry name" value="GLYOXALASE/BLEOMYCIN RESISTANCE PROTEIN/DIOXYGENASE"/>
    <property type="match status" value="1"/>
</dbReference>
<dbReference type="EMBL" id="SMKP01000042">
    <property type="protein sequence ID" value="TDD20739.1"/>
    <property type="molecule type" value="Genomic_DNA"/>
</dbReference>
<dbReference type="InterPro" id="IPR004360">
    <property type="entry name" value="Glyas_Fos-R_dOase_dom"/>
</dbReference>
<dbReference type="InterPro" id="IPR037523">
    <property type="entry name" value="VOC_core"/>
</dbReference>
<dbReference type="Gene3D" id="3.10.180.10">
    <property type="entry name" value="2,3-Dihydroxybiphenyl 1,2-Dioxygenase, domain 1"/>
    <property type="match status" value="1"/>
</dbReference>
<gene>
    <name evidence="2" type="ORF">E1294_16965</name>
</gene>
<comment type="caution">
    <text evidence="2">The sequence shown here is derived from an EMBL/GenBank/DDBJ whole genome shotgun (WGS) entry which is preliminary data.</text>
</comment>
<proteinExistence type="predicted"/>
<sequence>MNLKVSSCALAVRDLDEALGFYRDLLGFEVRDDVGSGRTRAVSVGPPSQPDVQILLESPGAHPGVSPADRQAIEDLMGNGMLGHLVFVTDDCDATFELIAAAGAEVMQEPINRPDGVRDCAFLDPSGNMLRFTQP</sequence>
<feature type="domain" description="VOC" evidence="1">
    <location>
        <begin position="4"/>
        <end position="135"/>
    </location>
</feature>
<evidence type="ECO:0000313" key="3">
    <source>
        <dbReference type="Proteomes" id="UP000294543"/>
    </source>
</evidence>
<organism evidence="2 3">
    <name type="scientific">Nonomuraea diastatica</name>
    <dbReference type="NCBI Taxonomy" id="1848329"/>
    <lineage>
        <taxon>Bacteria</taxon>
        <taxon>Bacillati</taxon>
        <taxon>Actinomycetota</taxon>
        <taxon>Actinomycetes</taxon>
        <taxon>Streptosporangiales</taxon>
        <taxon>Streptosporangiaceae</taxon>
        <taxon>Nonomuraea</taxon>
    </lineage>
</organism>
<dbReference type="Pfam" id="PF00903">
    <property type="entry name" value="Glyoxalase"/>
    <property type="match status" value="1"/>
</dbReference>
<dbReference type="Proteomes" id="UP000294543">
    <property type="component" value="Unassembled WGS sequence"/>
</dbReference>